<keyword evidence="1" id="KW-0732">Signal</keyword>
<keyword evidence="3" id="KW-1185">Reference proteome</keyword>
<evidence type="ECO:0000256" key="1">
    <source>
        <dbReference type="SAM" id="SignalP"/>
    </source>
</evidence>
<organism evidence="2 3">
    <name type="scientific">Grimontia marina</name>
    <dbReference type="NCBI Taxonomy" id="646534"/>
    <lineage>
        <taxon>Bacteria</taxon>
        <taxon>Pseudomonadati</taxon>
        <taxon>Pseudomonadota</taxon>
        <taxon>Gammaproteobacteria</taxon>
        <taxon>Vibrionales</taxon>
        <taxon>Vibrionaceae</taxon>
        <taxon>Grimontia</taxon>
    </lineage>
</organism>
<gene>
    <name evidence="2" type="ORF">GMA8713_04112</name>
</gene>
<reference evidence="3" key="1">
    <citation type="submission" date="2016-02" db="EMBL/GenBank/DDBJ databases">
        <authorList>
            <person name="Rodrigo-Torres Lidia"/>
            <person name="Arahal R.David."/>
        </authorList>
    </citation>
    <scope>NUCLEOTIDE SEQUENCE [LARGE SCALE GENOMIC DNA]</scope>
    <source>
        <strain evidence="3">CECT 8713</strain>
    </source>
</reference>
<sequence length="137" mass="15735">MKKTLKSLTAHKFTLFVAGAIVANTLIFVNAEKQGSKWIGTVSVGEYLKLTHTVQFKDTLDIRVTEYKKDFDPKKDKTFHVSYTYELQPPNRILLLNDLVPLRSTIHAHYLLDEKCALIFLSPKNKNPYQMSLACLY</sequence>
<accession>A0A128FH08</accession>
<dbReference type="OrthoDB" id="5917672at2"/>
<dbReference type="EMBL" id="FIZY01000051">
    <property type="protein sequence ID" value="CZF86079.1"/>
    <property type="molecule type" value="Genomic_DNA"/>
</dbReference>
<evidence type="ECO:0000313" key="3">
    <source>
        <dbReference type="Proteomes" id="UP000073601"/>
    </source>
</evidence>
<feature type="signal peptide" evidence="1">
    <location>
        <begin position="1"/>
        <end position="23"/>
    </location>
</feature>
<proteinExistence type="predicted"/>
<dbReference type="Proteomes" id="UP000073601">
    <property type="component" value="Unassembled WGS sequence"/>
</dbReference>
<protein>
    <submittedName>
        <fullName evidence="2">Uncharacterized protein</fullName>
    </submittedName>
</protein>
<name>A0A128FH08_9GAMM</name>
<dbReference type="RefSeq" id="WP_062713688.1">
    <property type="nucleotide sequence ID" value="NZ_CAWRCI010000051.1"/>
</dbReference>
<dbReference type="AlphaFoldDB" id="A0A128FH08"/>
<evidence type="ECO:0000313" key="2">
    <source>
        <dbReference type="EMBL" id="CZF86079.1"/>
    </source>
</evidence>
<feature type="chain" id="PRO_5007282450" evidence="1">
    <location>
        <begin position="24"/>
        <end position="137"/>
    </location>
</feature>